<evidence type="ECO:0000313" key="3">
    <source>
        <dbReference type="EMBL" id="KZT28179.1"/>
    </source>
</evidence>
<name>A0A165PMW6_9AGAM</name>
<reference evidence="2 4" key="1">
    <citation type="journal article" date="2016" name="Mol. Biol. Evol.">
        <title>Comparative Genomics of Early-Diverging Mushroom-Forming Fungi Provides Insights into the Origins of Lignocellulose Decay Capabilities.</title>
        <authorList>
            <person name="Nagy L.G."/>
            <person name="Riley R."/>
            <person name="Tritt A."/>
            <person name="Adam C."/>
            <person name="Daum C."/>
            <person name="Floudas D."/>
            <person name="Sun H."/>
            <person name="Yadav J.S."/>
            <person name="Pangilinan J."/>
            <person name="Larsson K.H."/>
            <person name="Matsuura K."/>
            <person name="Barry K."/>
            <person name="Labutti K."/>
            <person name="Kuo R."/>
            <person name="Ohm R.A."/>
            <person name="Bhattacharya S.S."/>
            <person name="Shirouzu T."/>
            <person name="Yoshinaga Y."/>
            <person name="Martin F.M."/>
            <person name="Grigoriev I.V."/>
            <person name="Hibbett D.S."/>
        </authorList>
    </citation>
    <scope>NUCLEOTIDE SEQUENCE [LARGE SCALE GENOMIC DNA]</scope>
    <source>
        <strain evidence="2 4">HHB14362 ss-1</strain>
    </source>
</reference>
<proteinExistence type="predicted"/>
<dbReference type="PANTHER" id="PTHR10775">
    <property type="entry name" value="OS08G0208400 PROTEIN"/>
    <property type="match status" value="1"/>
</dbReference>
<evidence type="ECO:0000313" key="2">
    <source>
        <dbReference type="EMBL" id="KZT21267.1"/>
    </source>
</evidence>
<organism evidence="2 4">
    <name type="scientific">Neolentinus lepideus HHB14362 ss-1</name>
    <dbReference type="NCBI Taxonomy" id="1314782"/>
    <lineage>
        <taxon>Eukaryota</taxon>
        <taxon>Fungi</taxon>
        <taxon>Dikarya</taxon>
        <taxon>Basidiomycota</taxon>
        <taxon>Agaricomycotina</taxon>
        <taxon>Agaricomycetes</taxon>
        <taxon>Gloeophyllales</taxon>
        <taxon>Gloeophyllaceae</taxon>
        <taxon>Neolentinus</taxon>
    </lineage>
</organism>
<accession>A0A165PMW6</accession>
<feature type="region of interest" description="Disordered" evidence="1">
    <location>
        <begin position="1"/>
        <end position="67"/>
    </location>
</feature>
<keyword evidence="4" id="KW-1185">Reference proteome</keyword>
<dbReference type="EMBL" id="KV425609">
    <property type="protein sequence ID" value="KZT21267.1"/>
    <property type="molecule type" value="Genomic_DNA"/>
</dbReference>
<feature type="compositionally biased region" description="Acidic residues" evidence="1">
    <location>
        <begin position="37"/>
        <end position="51"/>
    </location>
</feature>
<gene>
    <name evidence="3" type="ORF">NEOLEDRAFT_1059390</name>
    <name evidence="2" type="ORF">NEOLEDRAFT_1223958</name>
</gene>
<protein>
    <recommendedName>
        <fullName evidence="5">Transposase family Tnp2 protein</fullName>
    </recommendedName>
</protein>
<dbReference type="Proteomes" id="UP000076761">
    <property type="component" value="Unassembled WGS sequence"/>
</dbReference>
<dbReference type="OrthoDB" id="2669721at2759"/>
<dbReference type="AlphaFoldDB" id="A0A165PMW6"/>
<dbReference type="STRING" id="1314782.A0A165PMW6"/>
<dbReference type="PANTHER" id="PTHR10775:SF185">
    <property type="entry name" value="OS08G0208400 PROTEIN"/>
    <property type="match status" value="1"/>
</dbReference>
<evidence type="ECO:0000313" key="4">
    <source>
        <dbReference type="Proteomes" id="UP000076761"/>
    </source>
</evidence>
<sequence>MDTDHPPAGPTDDFSGEARTHPASPLGSGRNHLSSDSESDSDNSGDNDLDDNGSGALGGPPDDYTGSIEEIQDAEMFIKLIHQATLEDRHSGLDDELCENIRNPPQTPLDIDDPDILFSIKAYISASEASQETYQSFRKAVQERFPGANMLSYYEVKKLIGELSGVHAIKIDMCINTCMAYAGAFTDLETCKYCGHARYDPKKSKPSKCVPYQQFSTFPIGPQLQALWRSPEGADALEWRRTRTAELMSQLEGVHDAVLEELDDILCGEAYLNAVDSGDIQDDDMVLMLSADGAQLYKNKVSDFWIYIWLVVDHSPDTRYKKRRILPGAIIPGPKKPKSLDSFLFTGLHHLSAIQKDPGLSIWNGRTQVLFQSYPWFFLALADAPGLAALNGYVGSQGQHGCRIYCGQKGRRKTGGTRYYPVRLKPESVTAGSDHPDLPLEPCEPSEEEYQRNLCLLKSSENATRYKENRLATGLCKPTIFSGLIRCFGPPRCFTVDIMHLLWLNLPDLFLPMWRGTIEYDKTKDSPSSWPWAILKGDIWIEHGRLVASMKRYLPTSFGRAPRNPAEKVNSGYKACEFSLYFYGIGPAVFYDVLPLPYWQNFCRLVYAVRILSARRIPTTLLKKAHVALITFENEFEELYYQRKEYRIPFVRPSVHTTTHLAQEARVMGPGVCSSQCATENAIGFLGRLVRQPSNPFANLTEVSLRHARIAALQAMVPSLVPDENAIPRFAIDLGDNYVLLRARDRTARCVLEPDAAAIRKYLSQFGNEVHTEIRVHRWSRVRLPNLQVARSAWKENQRSNENARISRNVKIRHRGQIFIAEVLYYMKLDETLPDCPSCPPCAMVSRYSDPNSTLRDLSLDTLHSCLPGGPTDRLVINIKDIMSVVAMVPHRPKIPGETVVNDRFFLVEKPALAFDELGGAEEDDIEETD</sequence>
<dbReference type="EMBL" id="KV425559">
    <property type="protein sequence ID" value="KZT28179.1"/>
    <property type="molecule type" value="Genomic_DNA"/>
</dbReference>
<evidence type="ECO:0008006" key="5">
    <source>
        <dbReference type="Google" id="ProtNLM"/>
    </source>
</evidence>
<evidence type="ECO:0000256" key="1">
    <source>
        <dbReference type="SAM" id="MobiDB-lite"/>
    </source>
</evidence>